<accession>A0A068Y595</accession>
<evidence type="ECO:0000313" key="1">
    <source>
        <dbReference type="EMBL" id="CDS39720.1"/>
    </source>
</evidence>
<evidence type="ECO:0000313" key="2">
    <source>
        <dbReference type="Proteomes" id="UP000017246"/>
    </source>
</evidence>
<organism evidence="1 2">
    <name type="scientific">Echinococcus multilocularis</name>
    <name type="common">Fox tapeworm</name>
    <dbReference type="NCBI Taxonomy" id="6211"/>
    <lineage>
        <taxon>Eukaryota</taxon>
        <taxon>Metazoa</taxon>
        <taxon>Spiralia</taxon>
        <taxon>Lophotrochozoa</taxon>
        <taxon>Platyhelminthes</taxon>
        <taxon>Cestoda</taxon>
        <taxon>Eucestoda</taxon>
        <taxon>Cyclophyllidea</taxon>
        <taxon>Taeniidae</taxon>
        <taxon>Echinococcus</taxon>
    </lineage>
</organism>
<sequence>MQIYKACTIHPDCRRRGHQIDISTKVALGSGSHNFSRNSRRVKQNHDKEYISTPVLRSLFPDIAEIRLMLHENVLLGRDHRPQIRRKVFVGFPNSNIGGLG</sequence>
<dbReference type="Proteomes" id="UP000017246">
    <property type="component" value="Unassembled WGS sequence"/>
</dbReference>
<keyword evidence="2" id="KW-1185">Reference proteome</keyword>
<dbReference type="AlphaFoldDB" id="A0A068Y595"/>
<dbReference type="EMBL" id="LN902842">
    <property type="protein sequence ID" value="CDS39720.1"/>
    <property type="molecule type" value="Genomic_DNA"/>
</dbReference>
<protein>
    <submittedName>
        <fullName evidence="1">Expressed protein</fullName>
    </submittedName>
</protein>
<reference evidence="1" key="2">
    <citation type="submission" date="2015-11" db="EMBL/GenBank/DDBJ databases">
        <authorList>
            <person name="Zhang Y."/>
            <person name="Guo Z."/>
        </authorList>
    </citation>
    <scope>NUCLEOTIDE SEQUENCE</scope>
</reference>
<name>A0A068Y595_ECHMU</name>
<gene>
    <name evidence="1" type="ORF">EmuJ_000726400</name>
</gene>
<proteinExistence type="predicted"/>
<reference evidence="1" key="1">
    <citation type="journal article" date="2013" name="Nature">
        <title>The genomes of four tapeworm species reveal adaptations to parasitism.</title>
        <authorList>
            <person name="Tsai I.J."/>
            <person name="Zarowiecki M."/>
            <person name="Holroyd N."/>
            <person name="Garciarrubio A."/>
            <person name="Sanchez-Flores A."/>
            <person name="Brooks K.L."/>
            <person name="Tracey A."/>
            <person name="Bobes R.J."/>
            <person name="Fragoso G."/>
            <person name="Sciutto E."/>
            <person name="Aslett M."/>
            <person name="Beasley H."/>
            <person name="Bennett H.M."/>
            <person name="Cai J."/>
            <person name="Camicia F."/>
            <person name="Clark R."/>
            <person name="Cucher M."/>
            <person name="De Silva N."/>
            <person name="Day T.A."/>
            <person name="Deplazes P."/>
            <person name="Estrada K."/>
            <person name="Fernandez C."/>
            <person name="Holland P.W."/>
            <person name="Hou J."/>
            <person name="Hu S."/>
            <person name="Huckvale T."/>
            <person name="Hung S.S."/>
            <person name="Kamenetzky L."/>
            <person name="Keane J.A."/>
            <person name="Kiss F."/>
            <person name="Koziol U."/>
            <person name="Lambert O."/>
            <person name="Liu K."/>
            <person name="Luo X."/>
            <person name="Luo Y."/>
            <person name="Macchiaroli N."/>
            <person name="Nichol S."/>
            <person name="Paps J."/>
            <person name="Parkinson J."/>
            <person name="Pouchkina-Stantcheva N."/>
            <person name="Riddiford N."/>
            <person name="Rosenzvit M."/>
            <person name="Salinas G."/>
            <person name="Wasmuth J.D."/>
            <person name="Zamanian M."/>
            <person name="Zheng Y."/>
            <person name="Cai X."/>
            <person name="Soberon X."/>
            <person name="Olson P.D."/>
            <person name="Laclette J.P."/>
            <person name="Brehm K."/>
            <person name="Berriman M."/>
            <person name="Garciarrubio A."/>
            <person name="Bobes R.J."/>
            <person name="Fragoso G."/>
            <person name="Sanchez-Flores A."/>
            <person name="Estrada K."/>
            <person name="Cevallos M.A."/>
            <person name="Morett E."/>
            <person name="Gonzalez V."/>
            <person name="Portillo T."/>
            <person name="Ochoa-Leyva A."/>
            <person name="Jose M.V."/>
            <person name="Sciutto E."/>
            <person name="Landa A."/>
            <person name="Jimenez L."/>
            <person name="Valdes V."/>
            <person name="Carrero J.C."/>
            <person name="Larralde C."/>
            <person name="Morales-Montor J."/>
            <person name="Limon-Lason J."/>
            <person name="Soberon X."/>
            <person name="Laclette J.P."/>
        </authorList>
    </citation>
    <scope>NUCLEOTIDE SEQUENCE [LARGE SCALE GENOMIC DNA]</scope>
</reference>